<name>D7BDT6_ALLS1</name>
<dbReference type="HOGENOM" id="CLU_2717672_0_0_0"/>
<keyword evidence="2" id="KW-1185">Reference proteome</keyword>
<protein>
    <submittedName>
        <fullName evidence="1">Uncharacterized protein</fullName>
    </submittedName>
</protein>
<accession>D7BDT6</accession>
<organism evidence="1 2">
    <name type="scientific">Allomeiothermus silvanus (strain ATCC 700542 / DSM 9946 / NBRC 106475 / NCIMB 13440 / VI-R2)</name>
    <name type="common">Thermus silvanus</name>
    <dbReference type="NCBI Taxonomy" id="526227"/>
    <lineage>
        <taxon>Bacteria</taxon>
        <taxon>Thermotogati</taxon>
        <taxon>Deinococcota</taxon>
        <taxon>Deinococci</taxon>
        <taxon>Thermales</taxon>
        <taxon>Thermaceae</taxon>
        <taxon>Allomeiothermus</taxon>
    </lineage>
</organism>
<gene>
    <name evidence="1" type="ordered locus">Mesil_1189</name>
</gene>
<dbReference type="AlphaFoldDB" id="D7BDT6"/>
<evidence type="ECO:0000313" key="2">
    <source>
        <dbReference type="Proteomes" id="UP000001916"/>
    </source>
</evidence>
<dbReference type="EMBL" id="CP002042">
    <property type="protein sequence ID" value="ADH63087.1"/>
    <property type="molecule type" value="Genomic_DNA"/>
</dbReference>
<reference evidence="1 2" key="1">
    <citation type="journal article" date="2010" name="Stand. Genomic Sci.">
        <title>Complete genome sequence of Meiothermus silvanus type strain (VI-R2).</title>
        <authorList>
            <person name="Sikorski J."/>
            <person name="Tindall B.J."/>
            <person name="Lowry S."/>
            <person name="Lucas S."/>
            <person name="Nolan M."/>
            <person name="Copeland A."/>
            <person name="Glavina Del Rio T."/>
            <person name="Tice H."/>
            <person name="Cheng J.F."/>
            <person name="Han C."/>
            <person name="Pitluck S."/>
            <person name="Liolios K."/>
            <person name="Ivanova N."/>
            <person name="Mavromatis K."/>
            <person name="Mikhailova N."/>
            <person name="Pati A."/>
            <person name="Goodwin L."/>
            <person name="Chen A."/>
            <person name="Palaniappan K."/>
            <person name="Land M."/>
            <person name="Hauser L."/>
            <person name="Chang Y.J."/>
            <person name="Jeffries C.D."/>
            <person name="Rohde M."/>
            <person name="Goker M."/>
            <person name="Woyke T."/>
            <person name="Bristow J."/>
            <person name="Eisen J.A."/>
            <person name="Markowitz V."/>
            <person name="Hugenholtz P."/>
            <person name="Kyrpides N.C."/>
            <person name="Klenk H.P."/>
            <person name="Lapidus A."/>
        </authorList>
    </citation>
    <scope>NUCLEOTIDE SEQUENCE [LARGE SCALE GENOMIC DNA]</scope>
    <source>
        <strain evidence="2">ATCC 700542 / DSM 9946 / VI-R2</strain>
    </source>
</reference>
<dbReference type="KEGG" id="msv:Mesil_1189"/>
<evidence type="ECO:0000313" key="1">
    <source>
        <dbReference type="EMBL" id="ADH63087.1"/>
    </source>
</evidence>
<proteinExistence type="predicted"/>
<dbReference type="RefSeq" id="WP_013157664.1">
    <property type="nucleotide sequence ID" value="NC_014212.1"/>
</dbReference>
<dbReference type="OrthoDB" id="9877004at2"/>
<dbReference type="STRING" id="526227.Mesil_1189"/>
<sequence>MWWPDDLRDFRRFRAVYGAGQFRWGSPATTPAKRPGETNTCQTWTERQVLRLARLGELDSDRPIAASAAGNV</sequence>
<dbReference type="Proteomes" id="UP000001916">
    <property type="component" value="Chromosome"/>
</dbReference>